<dbReference type="GO" id="GO:0005524">
    <property type="term" value="F:ATP binding"/>
    <property type="evidence" value="ECO:0007669"/>
    <property type="project" value="UniProtKB-KW"/>
</dbReference>
<dbReference type="InterPro" id="IPR000890">
    <property type="entry name" value="Aliphatic_acid_kin_short-chain"/>
</dbReference>
<dbReference type="PROSITE" id="PS01075">
    <property type="entry name" value="ACETATE_KINASE_1"/>
    <property type="match status" value="1"/>
</dbReference>
<dbReference type="PROSITE" id="PS01076">
    <property type="entry name" value="ACETATE_KINASE_2"/>
    <property type="match status" value="1"/>
</dbReference>
<feature type="site" description="Transition state stabilizer" evidence="5">
    <location>
        <position position="241"/>
    </location>
</feature>
<keyword evidence="1 5" id="KW-0808">Transferase</keyword>
<dbReference type="InterPro" id="IPR043129">
    <property type="entry name" value="ATPase_NBD"/>
</dbReference>
<comment type="catalytic activity">
    <reaction evidence="5">
        <text>acetate + ATP = acetyl phosphate + ADP</text>
        <dbReference type="Rhea" id="RHEA:11352"/>
        <dbReference type="ChEBI" id="CHEBI:22191"/>
        <dbReference type="ChEBI" id="CHEBI:30089"/>
        <dbReference type="ChEBI" id="CHEBI:30616"/>
        <dbReference type="ChEBI" id="CHEBI:456216"/>
        <dbReference type="EC" id="2.7.2.1"/>
    </reaction>
</comment>
<dbReference type="PIRSF" id="PIRSF000722">
    <property type="entry name" value="Acetate_prop_kin"/>
    <property type="match status" value="1"/>
</dbReference>
<dbReference type="Pfam" id="PF00871">
    <property type="entry name" value="Acetate_kinase"/>
    <property type="match status" value="1"/>
</dbReference>
<evidence type="ECO:0000313" key="7">
    <source>
        <dbReference type="Proteomes" id="UP000825935"/>
    </source>
</evidence>
<feature type="binding site" evidence="5">
    <location>
        <position position="385"/>
    </location>
    <ligand>
        <name>Mg(2+)</name>
        <dbReference type="ChEBI" id="CHEBI:18420"/>
    </ligand>
</feature>
<dbReference type="PRINTS" id="PR00471">
    <property type="entry name" value="ACETATEKNASE"/>
</dbReference>
<comment type="cofactor">
    <cofactor evidence="5">
        <name>Mg(2+)</name>
        <dbReference type="ChEBI" id="CHEBI:18420"/>
    </cofactor>
</comment>
<protein>
    <recommendedName>
        <fullName evidence="5">Probable acetate kinase</fullName>
        <ecNumber evidence="5">2.7.2.1</ecNumber>
    </recommendedName>
    <alternativeName>
        <fullName evidence="5">Acetokinase</fullName>
    </alternativeName>
</protein>
<dbReference type="HAMAP" id="MF_00020">
    <property type="entry name" value="Acetate_kinase"/>
    <property type="match status" value="1"/>
</dbReference>
<dbReference type="OMA" id="HKYVSQR"/>
<feature type="binding site" evidence="5">
    <location>
        <position position="9"/>
    </location>
    <ligand>
        <name>Mg(2+)</name>
        <dbReference type="ChEBI" id="CHEBI:18420"/>
    </ligand>
</feature>
<dbReference type="Gene3D" id="3.30.420.40">
    <property type="match status" value="2"/>
</dbReference>
<feature type="binding site" evidence="5">
    <location>
        <begin position="208"/>
        <end position="212"/>
    </location>
    <ligand>
        <name>ATP</name>
        <dbReference type="ChEBI" id="CHEBI:30616"/>
    </ligand>
</feature>
<dbReference type="PANTHER" id="PTHR21060:SF15">
    <property type="entry name" value="ACETATE KINASE-RELATED"/>
    <property type="match status" value="1"/>
</dbReference>
<dbReference type="GO" id="GO:0006085">
    <property type="term" value="P:acetyl-CoA biosynthetic process"/>
    <property type="evidence" value="ECO:0007669"/>
    <property type="project" value="UniProtKB-UniRule"/>
</dbReference>
<reference evidence="6" key="1">
    <citation type="submission" date="2021-08" db="EMBL/GenBank/DDBJ databases">
        <title>WGS assembly of Ceratopteris richardii.</title>
        <authorList>
            <person name="Marchant D.B."/>
            <person name="Chen G."/>
            <person name="Jenkins J."/>
            <person name="Shu S."/>
            <person name="Leebens-Mack J."/>
            <person name="Grimwood J."/>
            <person name="Schmutz J."/>
            <person name="Soltis P."/>
            <person name="Soltis D."/>
            <person name="Chen Z.-H."/>
        </authorList>
    </citation>
    <scope>NUCLEOTIDE SEQUENCE</scope>
    <source>
        <strain evidence="6">Whitten #5841</strain>
        <tissue evidence="6">Leaf</tissue>
    </source>
</reference>
<dbReference type="NCBIfam" id="TIGR00016">
    <property type="entry name" value="ackA"/>
    <property type="match status" value="1"/>
</dbReference>
<comment type="caution">
    <text evidence="5">Lacks conserved residue(s) required for the propagation of feature annotation.</text>
</comment>
<dbReference type="GO" id="GO:0000287">
    <property type="term" value="F:magnesium ion binding"/>
    <property type="evidence" value="ECO:0007669"/>
    <property type="project" value="UniProtKB-UniRule"/>
</dbReference>
<accession>A0A8T2S9S0</accession>
<dbReference type="GO" id="GO:0008776">
    <property type="term" value="F:acetate kinase activity"/>
    <property type="evidence" value="ECO:0007669"/>
    <property type="project" value="UniProtKB-UniRule"/>
</dbReference>
<dbReference type="PANTHER" id="PTHR21060">
    <property type="entry name" value="ACETATE KINASE"/>
    <property type="match status" value="1"/>
</dbReference>
<dbReference type="SUPFAM" id="SSF53067">
    <property type="entry name" value="Actin-like ATPase domain"/>
    <property type="match status" value="2"/>
</dbReference>
<comment type="similarity">
    <text evidence="5">Belongs to the acetokinase family.</text>
</comment>
<gene>
    <name evidence="6" type="ORF">KP509_22G081800</name>
</gene>
<evidence type="ECO:0000256" key="4">
    <source>
        <dbReference type="ARBA" id="ARBA00022840"/>
    </source>
</evidence>
<organism evidence="6 7">
    <name type="scientific">Ceratopteris richardii</name>
    <name type="common">Triangle waterfern</name>
    <dbReference type="NCBI Taxonomy" id="49495"/>
    <lineage>
        <taxon>Eukaryota</taxon>
        <taxon>Viridiplantae</taxon>
        <taxon>Streptophyta</taxon>
        <taxon>Embryophyta</taxon>
        <taxon>Tracheophyta</taxon>
        <taxon>Polypodiopsida</taxon>
        <taxon>Polypodiidae</taxon>
        <taxon>Polypodiales</taxon>
        <taxon>Pteridineae</taxon>
        <taxon>Pteridaceae</taxon>
        <taxon>Parkerioideae</taxon>
        <taxon>Ceratopteris</taxon>
    </lineage>
</organism>
<dbReference type="AlphaFoldDB" id="A0A8T2S9S0"/>
<keyword evidence="7" id="KW-1185">Reference proteome</keyword>
<feature type="active site" description="Proton donor/acceptor" evidence="5">
    <location>
        <position position="148"/>
    </location>
</feature>
<evidence type="ECO:0000256" key="2">
    <source>
        <dbReference type="ARBA" id="ARBA00022741"/>
    </source>
</evidence>
<keyword evidence="5" id="KW-0460">Magnesium</keyword>
<name>A0A8T2S9S0_CERRI</name>
<feature type="binding site" evidence="5">
    <location>
        <position position="92"/>
    </location>
    <ligand>
        <name>substrate</name>
    </ligand>
</feature>
<keyword evidence="4 5" id="KW-0067">ATP-binding</keyword>
<keyword evidence="5" id="KW-0479">Metal-binding</keyword>
<dbReference type="EMBL" id="CM035427">
    <property type="protein sequence ID" value="KAH7307890.1"/>
    <property type="molecule type" value="Genomic_DNA"/>
</dbReference>
<dbReference type="CDD" id="cd24010">
    <property type="entry name" value="ASKHA_NBD_AcK_PK"/>
    <property type="match status" value="1"/>
</dbReference>
<evidence type="ECO:0000256" key="3">
    <source>
        <dbReference type="ARBA" id="ARBA00022777"/>
    </source>
</evidence>
<comment type="pathway">
    <text evidence="5">Metabolic intermediate biosynthesis; acetyl-CoA biosynthesis; acetyl-CoA from acetate: step 1/2.</text>
</comment>
<dbReference type="GO" id="GO:0006083">
    <property type="term" value="P:acetate metabolic process"/>
    <property type="evidence" value="ECO:0007669"/>
    <property type="project" value="TreeGrafter"/>
</dbReference>
<feature type="binding site" evidence="5">
    <location>
        <position position="16"/>
    </location>
    <ligand>
        <name>ATP</name>
        <dbReference type="ChEBI" id="CHEBI:30616"/>
    </ligand>
</feature>
<proteinExistence type="inferred from homology"/>
<evidence type="ECO:0000313" key="6">
    <source>
        <dbReference type="EMBL" id="KAH7307890.1"/>
    </source>
</evidence>
<sequence>MGRSVLVLNSGSSSLKYALYSLKQKATCIAKGVIEGIGSPKCSITHRNLQVEQNVKMQGSAVKDHSSGLKKVLELLRLDKGHSDTVFAVGHRVVHGGEQLTKPALVTENVKKAIEKAVPLAPLHNPSNLEGIRVAEELFTCPQVAVFDTGFHSTIPPKAYMYGIPYSYYEELGLRRYGFHGTSYEYIVTQVAKHFEKPRKELNIIACHLGAGASLAAIKNGSCIDTTMGITPLEGLVMATRSGDIDPAVFEILESSRKMSIGQISSVLNKESGIYGICGEKDMKTVIELSEAGSEKHTLALQVYIHRIRKYLGAFYLHLGGRIDAVVFSAGVGERSSIVRHMACCGLELLGITLDKDKNQADGDGLREIQAEGSRIKVLIVPTDEELAIAQQTLEVVNESHA</sequence>
<evidence type="ECO:0000256" key="1">
    <source>
        <dbReference type="ARBA" id="ARBA00022679"/>
    </source>
</evidence>
<evidence type="ECO:0000256" key="5">
    <source>
        <dbReference type="HAMAP-Rule" id="MF_03131"/>
    </source>
</evidence>
<comment type="caution">
    <text evidence="6">The sequence shown here is derived from an EMBL/GenBank/DDBJ whole genome shotgun (WGS) entry which is preliminary data.</text>
</comment>
<dbReference type="InterPro" id="IPR023865">
    <property type="entry name" value="Aliphatic_acid_kinase_CS"/>
</dbReference>
<keyword evidence="3 5" id="KW-0418">Kinase</keyword>
<keyword evidence="2 5" id="KW-0547">Nucleotide-binding</keyword>
<dbReference type="OrthoDB" id="1883778at2759"/>
<dbReference type="InterPro" id="IPR004372">
    <property type="entry name" value="Ac/propionate_kinase"/>
</dbReference>
<dbReference type="Proteomes" id="UP000825935">
    <property type="component" value="Chromosome 22"/>
</dbReference>
<dbReference type="EC" id="2.7.2.1" evidence="5"/>
<feature type="site" description="Transition state stabilizer" evidence="5">
    <location>
        <position position="180"/>
    </location>
</feature>